<dbReference type="Pfam" id="PF18052">
    <property type="entry name" value="Rx_N"/>
    <property type="match status" value="1"/>
</dbReference>
<dbReference type="InterPro" id="IPR027417">
    <property type="entry name" value="P-loop_NTPase"/>
</dbReference>
<evidence type="ECO:0000313" key="8">
    <source>
        <dbReference type="EMBL" id="PON47326.1"/>
    </source>
</evidence>
<dbReference type="Gene3D" id="3.80.10.10">
    <property type="entry name" value="Ribonuclease Inhibitor"/>
    <property type="match status" value="1"/>
</dbReference>
<dbReference type="InterPro" id="IPR041118">
    <property type="entry name" value="Rx_N"/>
</dbReference>
<dbReference type="PANTHER" id="PTHR23155">
    <property type="entry name" value="DISEASE RESISTANCE PROTEIN RP"/>
    <property type="match status" value="1"/>
</dbReference>
<keyword evidence="2" id="KW-0547">Nucleotide-binding</keyword>
<keyword evidence="3" id="KW-0611">Plant defense</keyword>
<reference evidence="9" key="1">
    <citation type="submission" date="2016-06" db="EMBL/GenBank/DDBJ databases">
        <title>Parallel loss of symbiosis genes in relatives of nitrogen-fixing non-legume Parasponia.</title>
        <authorList>
            <person name="Van Velzen R."/>
            <person name="Holmer R."/>
            <person name="Bu F."/>
            <person name="Rutten L."/>
            <person name="Van Zeijl A."/>
            <person name="Liu W."/>
            <person name="Santuari L."/>
            <person name="Cao Q."/>
            <person name="Sharma T."/>
            <person name="Shen D."/>
            <person name="Roswanjaya Y."/>
            <person name="Wardhani T."/>
            <person name="Kalhor M.S."/>
            <person name="Jansen J."/>
            <person name="Van den Hoogen J."/>
            <person name="Gungor B."/>
            <person name="Hartog M."/>
            <person name="Hontelez J."/>
            <person name="Verver J."/>
            <person name="Yang W.-C."/>
            <person name="Schijlen E."/>
            <person name="Repin R."/>
            <person name="Schilthuizen M."/>
            <person name="Schranz E."/>
            <person name="Heidstra R."/>
            <person name="Miyata K."/>
            <person name="Fedorova E."/>
            <person name="Kohlen W."/>
            <person name="Bisseling T."/>
            <person name="Smit S."/>
            <person name="Geurts R."/>
        </authorList>
    </citation>
    <scope>NUCLEOTIDE SEQUENCE [LARGE SCALE GENOMIC DNA]</scope>
    <source>
        <strain evidence="9">cv. WU1-14</strain>
    </source>
</reference>
<dbReference type="InterPro" id="IPR002182">
    <property type="entry name" value="NB-ARC"/>
</dbReference>
<dbReference type="Gene3D" id="1.10.10.10">
    <property type="entry name" value="Winged helix-like DNA-binding domain superfamily/Winged helix DNA-binding domain"/>
    <property type="match status" value="1"/>
</dbReference>
<dbReference type="AlphaFoldDB" id="A0A2P5BEZ3"/>
<feature type="domain" description="Disease resistance N-terminal" evidence="5">
    <location>
        <begin position="37"/>
        <end position="111"/>
    </location>
</feature>
<evidence type="ECO:0000259" key="7">
    <source>
        <dbReference type="Pfam" id="PF23598"/>
    </source>
</evidence>
<dbReference type="Pfam" id="PF23559">
    <property type="entry name" value="WHD_DRP"/>
    <property type="match status" value="1"/>
</dbReference>
<dbReference type="Gene3D" id="3.40.50.300">
    <property type="entry name" value="P-loop containing nucleotide triphosphate hydrolases"/>
    <property type="match status" value="1"/>
</dbReference>
<proteinExistence type="predicted"/>
<dbReference type="SUPFAM" id="SSF52540">
    <property type="entry name" value="P-loop containing nucleoside triphosphate hydrolases"/>
    <property type="match status" value="1"/>
</dbReference>
<dbReference type="Proteomes" id="UP000237105">
    <property type="component" value="Unassembled WGS sequence"/>
</dbReference>
<dbReference type="FunFam" id="1.10.10.10:FF:000322">
    <property type="entry name" value="Probable disease resistance protein At1g63360"/>
    <property type="match status" value="1"/>
</dbReference>
<dbReference type="Pfam" id="PF00931">
    <property type="entry name" value="NB-ARC"/>
    <property type="match status" value="1"/>
</dbReference>
<feature type="domain" description="NB-ARC" evidence="4">
    <location>
        <begin position="180"/>
        <end position="347"/>
    </location>
</feature>
<dbReference type="InterPro" id="IPR036388">
    <property type="entry name" value="WH-like_DNA-bd_sf"/>
</dbReference>
<dbReference type="STRING" id="3476.A0A2P5BEZ3"/>
<evidence type="ECO:0000259" key="6">
    <source>
        <dbReference type="Pfam" id="PF23559"/>
    </source>
</evidence>
<organism evidence="8 9">
    <name type="scientific">Parasponia andersonii</name>
    <name type="common">Sponia andersonii</name>
    <dbReference type="NCBI Taxonomy" id="3476"/>
    <lineage>
        <taxon>Eukaryota</taxon>
        <taxon>Viridiplantae</taxon>
        <taxon>Streptophyta</taxon>
        <taxon>Embryophyta</taxon>
        <taxon>Tracheophyta</taxon>
        <taxon>Spermatophyta</taxon>
        <taxon>Magnoliopsida</taxon>
        <taxon>eudicotyledons</taxon>
        <taxon>Gunneridae</taxon>
        <taxon>Pentapetalae</taxon>
        <taxon>rosids</taxon>
        <taxon>fabids</taxon>
        <taxon>Rosales</taxon>
        <taxon>Cannabaceae</taxon>
        <taxon>Parasponia</taxon>
    </lineage>
</organism>
<keyword evidence="9" id="KW-1185">Reference proteome</keyword>
<dbReference type="EMBL" id="JXTB01000296">
    <property type="protein sequence ID" value="PON47326.1"/>
    <property type="molecule type" value="Genomic_DNA"/>
</dbReference>
<feature type="domain" description="Disease resistance R13L4/SHOC-2-like LRR" evidence="7">
    <location>
        <begin position="558"/>
        <end position="897"/>
    </location>
</feature>
<evidence type="ECO:0000259" key="4">
    <source>
        <dbReference type="Pfam" id="PF00931"/>
    </source>
</evidence>
<dbReference type="PANTHER" id="PTHR23155:SF1205">
    <property type="entry name" value="DISEASE RESISTANCE PROTEIN RPM1"/>
    <property type="match status" value="1"/>
</dbReference>
<dbReference type="FunFam" id="3.40.50.300:FF:001091">
    <property type="entry name" value="Probable disease resistance protein At1g61300"/>
    <property type="match status" value="1"/>
</dbReference>
<keyword evidence="1" id="KW-0677">Repeat</keyword>
<dbReference type="InterPro" id="IPR032675">
    <property type="entry name" value="LRR_dom_sf"/>
</dbReference>
<comment type="caution">
    <text evidence="8">The sequence shown here is derived from an EMBL/GenBank/DDBJ whole genome shotgun (WGS) entry which is preliminary data.</text>
</comment>
<name>A0A2P5BEZ3_PARAD</name>
<dbReference type="InterPro" id="IPR058922">
    <property type="entry name" value="WHD_DRP"/>
</dbReference>
<dbReference type="Gene3D" id="1.10.8.430">
    <property type="entry name" value="Helical domain of apoptotic protease-activating factors"/>
    <property type="match status" value="1"/>
</dbReference>
<dbReference type="InterPro" id="IPR044974">
    <property type="entry name" value="Disease_R_plants"/>
</dbReference>
<dbReference type="SUPFAM" id="SSF52058">
    <property type="entry name" value="L domain-like"/>
    <property type="match status" value="1"/>
</dbReference>
<evidence type="ECO:0000256" key="2">
    <source>
        <dbReference type="ARBA" id="ARBA00022741"/>
    </source>
</evidence>
<dbReference type="InterPro" id="IPR042197">
    <property type="entry name" value="Apaf_helical"/>
</dbReference>
<dbReference type="GO" id="GO:0098542">
    <property type="term" value="P:defense response to other organism"/>
    <property type="evidence" value="ECO:0007669"/>
    <property type="project" value="TreeGrafter"/>
</dbReference>
<evidence type="ECO:0000256" key="3">
    <source>
        <dbReference type="ARBA" id="ARBA00022821"/>
    </source>
</evidence>
<sequence>MEVLGAVSAAFPMVIFLANGVLGHLKVLNRGGKSSVKANETVEELKKRFSTFQASIKEEEKRRGGSSSNTNGSTYLSEDFVKQIRDLAFEIEDALDEFLFHVPHHSHNSRTRQYQNAVNGLSSQRKKIVQNMETLLGPKLHKDRLKGDISGTIGEAEYLKTDQMLEDDEIVGYKKLRKDLVNQLIKGDGDQDHSKRATIQVVGPGGSGKTFLVKNVYQKRKVEECFDCRAWIRVTQSFKLEELLLDILKQFCSARDEQILRELVGNTQQKLQRYLQSRKYLLVLDDVWNRQSYTPIANSLPNNSRSRIIITTRRYDVVDKSNYTHKIDGMSKEEAWDLFSRHAFHGTTSEGKLCPEDLKESAEKIIEKCDLFPLHVAVVGNLLSKKLQCKIYWENCCKSLGSDIRHSSLPVINLVLQPSFMDLPDYLKNCFLYFGVFPEGYSIRRRRLIRSWLAEGFVEERTGKTLEEVAEAYLNELIERNLVQVSESTVDGKVRSCKVIRLYHDFIIWLSRKANFVTVINQMNTTTIVQGGERVRRLSFHNVSPQFSDIPESAKRCVRAFFIFGQQEVSRKKSALQHFGLLKVLDLQGVPAVHNFGLEEHVGRFLLLRCLNLRQTNIEKLPSIIKNLTLLETVDLRNTLVKKLPKWIYQLTKLRHLLVSCVDSEDDASSTSNSCDGCDAKGVKVYHGNIGVWSSLQKLSLMKVINDKKFIKDLGRLSQLVKLGLADLKSEFGTDLCKSIEKMKNLSTFDVRAMENEYLDLDEMENPPNHVQRLYLSGRLILNRLPRWLSSRSLLSLVKVVLKRSKLDASQNPFEGLETLPSLMELKMVDYYTGKRLVFKAKTFKNLKKLHIEQFDQLTEMTVENEAMTSLEKLTIWKCKNLNPFPCSYSLGHLEELNVDEMKDEFISNVKRRRELGELHGQILIEGN</sequence>
<dbReference type="InterPro" id="IPR055414">
    <property type="entry name" value="LRR_R13L4/SHOC2-like"/>
</dbReference>
<evidence type="ECO:0000259" key="5">
    <source>
        <dbReference type="Pfam" id="PF18052"/>
    </source>
</evidence>
<accession>A0A2P5BEZ3</accession>
<dbReference type="OrthoDB" id="1159692at2759"/>
<evidence type="ECO:0000256" key="1">
    <source>
        <dbReference type="ARBA" id="ARBA00022737"/>
    </source>
</evidence>
<dbReference type="PRINTS" id="PR00364">
    <property type="entry name" value="DISEASERSIST"/>
</dbReference>
<dbReference type="Pfam" id="PF23598">
    <property type="entry name" value="LRR_14"/>
    <property type="match status" value="1"/>
</dbReference>
<protein>
    <submittedName>
        <fullName evidence="8">NB-ARC domain, LRR domain containing protein</fullName>
    </submittedName>
</protein>
<evidence type="ECO:0000313" key="9">
    <source>
        <dbReference type="Proteomes" id="UP000237105"/>
    </source>
</evidence>
<feature type="domain" description="Disease resistance protein winged helix" evidence="6">
    <location>
        <begin position="436"/>
        <end position="507"/>
    </location>
</feature>
<dbReference type="Gene3D" id="1.20.5.4130">
    <property type="match status" value="1"/>
</dbReference>
<gene>
    <name evidence="8" type="ORF">PanWU01x14_245050</name>
</gene>
<dbReference type="GO" id="GO:0043531">
    <property type="term" value="F:ADP binding"/>
    <property type="evidence" value="ECO:0007669"/>
    <property type="project" value="InterPro"/>
</dbReference>